<protein>
    <submittedName>
        <fullName evidence="2">Uncharacterized protein</fullName>
    </submittedName>
</protein>
<proteinExistence type="predicted"/>
<dbReference type="EMBL" id="BGPR01106181">
    <property type="protein sequence ID" value="GBM75497.1"/>
    <property type="molecule type" value="Genomic_DNA"/>
</dbReference>
<name>A0A4Y2ICQ3_ARAVE</name>
<evidence type="ECO:0000313" key="2">
    <source>
        <dbReference type="EMBL" id="GBM75497.1"/>
    </source>
</evidence>
<feature type="region of interest" description="Disordered" evidence="1">
    <location>
        <begin position="50"/>
        <end position="69"/>
    </location>
</feature>
<dbReference type="OrthoDB" id="538223at2759"/>
<feature type="non-terminal residue" evidence="2">
    <location>
        <position position="1"/>
    </location>
</feature>
<keyword evidence="3" id="KW-1185">Reference proteome</keyword>
<reference evidence="2 3" key="1">
    <citation type="journal article" date="2019" name="Sci. Rep.">
        <title>Orb-weaving spider Araneus ventricosus genome elucidates the spidroin gene catalogue.</title>
        <authorList>
            <person name="Kono N."/>
            <person name="Nakamura H."/>
            <person name="Ohtoshi R."/>
            <person name="Moran D.A.P."/>
            <person name="Shinohara A."/>
            <person name="Yoshida Y."/>
            <person name="Fujiwara M."/>
            <person name="Mori M."/>
            <person name="Tomita M."/>
            <person name="Arakawa K."/>
        </authorList>
    </citation>
    <scope>NUCLEOTIDE SEQUENCE [LARGE SCALE GENOMIC DNA]</scope>
</reference>
<sequence length="146" mass="16423">EECRQLVAVSSLLVTALENAVKGNFVDMDCVLSACTTHLPDLEKLRSESPHFGNSAQVSHPCTAKKPHSSEKLDFNKLKLDIKSSDEKTRALLFQALRWFSQRCKCGLRASVCRILQPPTLHFLGTFESLLPMHILHPKEKVPDRD</sequence>
<comment type="caution">
    <text evidence="2">The sequence shown here is derived from an EMBL/GenBank/DDBJ whole genome shotgun (WGS) entry which is preliminary data.</text>
</comment>
<accession>A0A4Y2ICQ3</accession>
<organism evidence="2 3">
    <name type="scientific">Araneus ventricosus</name>
    <name type="common">Orbweaver spider</name>
    <name type="synonym">Epeira ventricosa</name>
    <dbReference type="NCBI Taxonomy" id="182803"/>
    <lineage>
        <taxon>Eukaryota</taxon>
        <taxon>Metazoa</taxon>
        <taxon>Ecdysozoa</taxon>
        <taxon>Arthropoda</taxon>
        <taxon>Chelicerata</taxon>
        <taxon>Arachnida</taxon>
        <taxon>Araneae</taxon>
        <taxon>Araneomorphae</taxon>
        <taxon>Entelegynae</taxon>
        <taxon>Araneoidea</taxon>
        <taxon>Araneidae</taxon>
        <taxon>Araneus</taxon>
    </lineage>
</organism>
<evidence type="ECO:0000256" key="1">
    <source>
        <dbReference type="SAM" id="MobiDB-lite"/>
    </source>
</evidence>
<gene>
    <name evidence="2" type="ORF">AVEN_228798_1</name>
</gene>
<dbReference type="Proteomes" id="UP000499080">
    <property type="component" value="Unassembled WGS sequence"/>
</dbReference>
<evidence type="ECO:0000313" key="3">
    <source>
        <dbReference type="Proteomes" id="UP000499080"/>
    </source>
</evidence>
<dbReference type="AlphaFoldDB" id="A0A4Y2ICQ3"/>